<keyword evidence="5 7" id="KW-1133">Transmembrane helix</keyword>
<feature type="region of interest" description="Disordered" evidence="8">
    <location>
        <begin position="297"/>
        <end position="356"/>
    </location>
</feature>
<evidence type="ECO:0000256" key="6">
    <source>
        <dbReference type="ARBA" id="ARBA00023136"/>
    </source>
</evidence>
<keyword evidence="4 7" id="KW-0812">Transmembrane</keyword>
<keyword evidence="6 7" id="KW-0472">Membrane</keyword>
<evidence type="ECO:0000256" key="8">
    <source>
        <dbReference type="SAM" id="MobiDB-lite"/>
    </source>
</evidence>
<comment type="similarity">
    <text evidence="7">Belongs to the inorganic phosphate transporter (PiT) (TC 2.A.20) family.</text>
</comment>
<proteinExistence type="inferred from homology"/>
<dbReference type="GO" id="GO:0035435">
    <property type="term" value="P:phosphate ion transmembrane transport"/>
    <property type="evidence" value="ECO:0007669"/>
    <property type="project" value="TreeGrafter"/>
</dbReference>
<protein>
    <recommendedName>
        <fullName evidence="7">Phosphate transporter</fullName>
    </recommendedName>
</protein>
<sequence length="578" mass="62075">MATMHDLDWLFAIGTIFFLMSAWGIGANDVANSYATSVSSKSLTLVQAGILAVCTELIGAMTLGQKVTATIRKGVFTIDPFLDSPGTLILAMVVAEVGSATWLVGCTKLGFPVSTTQSIVGALVGVGIALDIQVNWGWKSGSVSQIAASWGIAPAIAAGFGAVIMLSINVLVHWRKDPMKSALQVITFYYALTAGILALFICVEGGHGIKDIDDMGAGKVVGIVLGVFFGVVLITLGFFLPYFYRKLVKEDHRLRSWHIPMGPLLWRDNYTLYWPGDPNSVIVPDYYDSTYKGDSSSSATTTTLPEKNNGAQTATKTADSSPVIEPNADPEASKDSPDAQKEANPDVATDKSRSKQLAAVDDLPWTHPRRIWAAARHVLTYGITRDIIHHQSRGLEAIHARAPVFDNKVEHLWTTAQVCSAMIMSIAHGANDISNAIGPFTTEYMTWKSGETSAKTGTPDWIKAVGGLTLGVGFWTYGYHIMRGLGNKITKQTPTRGYSMELAAAITVLLASRLGLPVSTTQCITGGIIGTAAMNWDLKSINWRQVGKIFVGWVLTVPCAGLVSGIIMGMAMNAPQWT</sequence>
<dbReference type="PANTHER" id="PTHR11101:SF55">
    <property type="entry name" value="PHOSPHATE TRANSPORTER"/>
    <property type="match status" value="1"/>
</dbReference>
<feature type="compositionally biased region" description="Basic and acidic residues" evidence="8">
    <location>
        <begin position="331"/>
        <end position="353"/>
    </location>
</feature>
<comment type="subcellular location">
    <subcellularLocation>
        <location evidence="1 7">Membrane</location>
        <topology evidence="1 7">Multi-pass membrane protein</topology>
    </subcellularLocation>
</comment>
<dbReference type="InterPro" id="IPR001204">
    <property type="entry name" value="Phos_transporter"/>
</dbReference>
<evidence type="ECO:0000256" key="5">
    <source>
        <dbReference type="ARBA" id="ARBA00022989"/>
    </source>
</evidence>
<feature type="transmembrane region" description="Helical" evidence="7">
    <location>
        <begin position="150"/>
        <end position="174"/>
    </location>
</feature>
<evidence type="ECO:0000256" key="7">
    <source>
        <dbReference type="RuleBase" id="RU363058"/>
    </source>
</evidence>
<keyword evidence="2 7" id="KW-0813">Transport</keyword>
<dbReference type="Proteomes" id="UP001201980">
    <property type="component" value="Unassembled WGS sequence"/>
</dbReference>
<accession>A0AAD5RV91</accession>
<dbReference type="EMBL" id="JAKWBI020000069">
    <property type="protein sequence ID" value="KAJ2903866.1"/>
    <property type="molecule type" value="Genomic_DNA"/>
</dbReference>
<comment type="caution">
    <text evidence="9">The sequence shown here is derived from an EMBL/GenBank/DDBJ whole genome shotgun (WGS) entry which is preliminary data.</text>
</comment>
<organism evidence="9 10">
    <name type="scientific">Zalerion maritima</name>
    <dbReference type="NCBI Taxonomy" id="339359"/>
    <lineage>
        <taxon>Eukaryota</taxon>
        <taxon>Fungi</taxon>
        <taxon>Dikarya</taxon>
        <taxon>Ascomycota</taxon>
        <taxon>Pezizomycotina</taxon>
        <taxon>Sordariomycetes</taxon>
        <taxon>Lulworthiomycetidae</taxon>
        <taxon>Lulworthiales</taxon>
        <taxon>Lulworthiaceae</taxon>
        <taxon>Zalerion</taxon>
    </lineage>
</organism>
<feature type="transmembrane region" description="Helical" evidence="7">
    <location>
        <begin position="118"/>
        <end position="138"/>
    </location>
</feature>
<reference evidence="9" key="1">
    <citation type="submission" date="2022-07" db="EMBL/GenBank/DDBJ databases">
        <title>Draft genome sequence of Zalerion maritima ATCC 34329, a (micro)plastics degrading marine fungus.</title>
        <authorList>
            <person name="Paco A."/>
            <person name="Goncalves M.F.M."/>
            <person name="Rocha-Santos T.A.P."/>
            <person name="Alves A."/>
        </authorList>
    </citation>
    <scope>NUCLEOTIDE SEQUENCE</scope>
    <source>
        <strain evidence="9">ATCC 34329</strain>
    </source>
</reference>
<keyword evidence="10" id="KW-1185">Reference proteome</keyword>
<evidence type="ECO:0000256" key="4">
    <source>
        <dbReference type="ARBA" id="ARBA00022692"/>
    </source>
</evidence>
<dbReference type="GO" id="GO:0016020">
    <property type="term" value="C:membrane"/>
    <property type="evidence" value="ECO:0007669"/>
    <property type="project" value="UniProtKB-SubCell"/>
</dbReference>
<evidence type="ECO:0000313" key="9">
    <source>
        <dbReference type="EMBL" id="KAJ2903866.1"/>
    </source>
</evidence>
<comment type="function">
    <text evidence="7">Sodium-phosphate symporter.</text>
</comment>
<feature type="transmembrane region" description="Helical" evidence="7">
    <location>
        <begin position="221"/>
        <end position="244"/>
    </location>
</feature>
<dbReference type="AlphaFoldDB" id="A0AAD5RV91"/>
<feature type="transmembrane region" description="Helical" evidence="7">
    <location>
        <begin position="186"/>
        <end position="209"/>
    </location>
</feature>
<dbReference type="Pfam" id="PF01384">
    <property type="entry name" value="PHO4"/>
    <property type="match status" value="1"/>
</dbReference>
<gene>
    <name evidence="9" type="ORF">MKZ38_009249</name>
</gene>
<dbReference type="PANTHER" id="PTHR11101">
    <property type="entry name" value="PHOSPHATE TRANSPORTER"/>
    <property type="match status" value="1"/>
</dbReference>
<feature type="compositionally biased region" description="Polar residues" evidence="8">
    <location>
        <begin position="297"/>
        <end position="320"/>
    </location>
</feature>
<name>A0AAD5RV91_9PEZI</name>
<feature type="transmembrane region" description="Helical" evidence="7">
    <location>
        <begin position="7"/>
        <end position="25"/>
    </location>
</feature>
<evidence type="ECO:0000313" key="10">
    <source>
        <dbReference type="Proteomes" id="UP001201980"/>
    </source>
</evidence>
<evidence type="ECO:0000256" key="2">
    <source>
        <dbReference type="ARBA" id="ARBA00022448"/>
    </source>
</evidence>
<evidence type="ECO:0000256" key="3">
    <source>
        <dbReference type="ARBA" id="ARBA00022592"/>
    </source>
</evidence>
<evidence type="ECO:0000256" key="1">
    <source>
        <dbReference type="ARBA" id="ARBA00004141"/>
    </source>
</evidence>
<feature type="transmembrane region" description="Helical" evidence="7">
    <location>
        <begin position="549"/>
        <end position="572"/>
    </location>
</feature>
<feature type="transmembrane region" description="Helical" evidence="7">
    <location>
        <begin position="45"/>
        <end position="63"/>
    </location>
</feature>
<keyword evidence="3 7" id="KW-0592">Phosphate transport</keyword>
<dbReference type="GO" id="GO:0005315">
    <property type="term" value="F:phosphate transmembrane transporter activity"/>
    <property type="evidence" value="ECO:0007669"/>
    <property type="project" value="InterPro"/>
</dbReference>